<dbReference type="PROSITE" id="PS50928">
    <property type="entry name" value="ABC_TM1"/>
    <property type="match status" value="1"/>
</dbReference>
<keyword evidence="5 7" id="KW-1133">Transmembrane helix</keyword>
<sequence length="309" mass="31656">MIPHRTTRVLGQLTRRVVTLVALLAITFFAVEVLPGDAVVSSLSQDASDAEFAARRAALGLDQPVLARFWHWIAGVFSGDLGTTARGQHIADLVLGRLPQTMLLGGTALVVTVLAALALGSLCVLRPGGRADRAIAGTAMVALALPEFAVATALVVVFAIWLRVLPAATGTAATSPVALVLPVIALALPQIGWNTRVVRAAFGEQLGTPHVDAAVLDGLSRRRILTHYLLPGAAPTIAAAAATSVGMVLGGAVTIEAIFNFPGLGSVLIDAVQHRDAPLVAAVVALTGALITVVLIGCDAVRAWAGGGR</sequence>
<keyword evidence="6 7" id="KW-0472">Membrane</keyword>
<dbReference type="Pfam" id="PF19300">
    <property type="entry name" value="BPD_transp_1_N"/>
    <property type="match status" value="1"/>
</dbReference>
<evidence type="ECO:0000256" key="6">
    <source>
        <dbReference type="ARBA" id="ARBA00023136"/>
    </source>
</evidence>
<keyword evidence="3" id="KW-1003">Cell membrane</keyword>
<accession>A0ABP5C700</accession>
<dbReference type="InterPro" id="IPR045621">
    <property type="entry name" value="BPD_transp_1_N"/>
</dbReference>
<organism evidence="9 10">
    <name type="scientific">Amycolatopsis minnesotensis</name>
    <dbReference type="NCBI Taxonomy" id="337894"/>
    <lineage>
        <taxon>Bacteria</taxon>
        <taxon>Bacillati</taxon>
        <taxon>Actinomycetota</taxon>
        <taxon>Actinomycetes</taxon>
        <taxon>Pseudonocardiales</taxon>
        <taxon>Pseudonocardiaceae</taxon>
        <taxon>Amycolatopsis</taxon>
    </lineage>
</organism>
<feature type="transmembrane region" description="Helical" evidence="7">
    <location>
        <begin position="137"/>
        <end position="161"/>
    </location>
</feature>
<protein>
    <submittedName>
        <fullName evidence="9">ABC transporter permease</fullName>
    </submittedName>
</protein>
<proteinExistence type="inferred from homology"/>
<dbReference type="PANTHER" id="PTHR43163:SF3">
    <property type="entry name" value="PEPTIDE ABC TRANSPORTER PERMEASE PROTEIN"/>
    <property type="match status" value="1"/>
</dbReference>
<feature type="transmembrane region" description="Helical" evidence="7">
    <location>
        <begin position="279"/>
        <end position="301"/>
    </location>
</feature>
<evidence type="ECO:0000256" key="4">
    <source>
        <dbReference type="ARBA" id="ARBA00022692"/>
    </source>
</evidence>
<dbReference type="InterPro" id="IPR035906">
    <property type="entry name" value="MetI-like_sf"/>
</dbReference>
<evidence type="ECO:0000256" key="3">
    <source>
        <dbReference type="ARBA" id="ARBA00022475"/>
    </source>
</evidence>
<comment type="subcellular location">
    <subcellularLocation>
        <location evidence="1 7">Cell membrane</location>
        <topology evidence="1 7">Multi-pass membrane protein</topology>
    </subcellularLocation>
</comment>
<dbReference type="RefSeq" id="WP_344417886.1">
    <property type="nucleotide sequence ID" value="NZ_BAAANN010000010.1"/>
</dbReference>
<dbReference type="Proteomes" id="UP001501116">
    <property type="component" value="Unassembled WGS sequence"/>
</dbReference>
<feature type="transmembrane region" description="Helical" evidence="7">
    <location>
        <begin position="228"/>
        <end position="259"/>
    </location>
</feature>
<keyword evidence="2 7" id="KW-0813">Transport</keyword>
<keyword evidence="4 7" id="KW-0812">Transmembrane</keyword>
<evidence type="ECO:0000256" key="7">
    <source>
        <dbReference type="RuleBase" id="RU363032"/>
    </source>
</evidence>
<evidence type="ECO:0000256" key="5">
    <source>
        <dbReference type="ARBA" id="ARBA00022989"/>
    </source>
</evidence>
<comment type="caution">
    <text evidence="9">The sequence shown here is derived from an EMBL/GenBank/DDBJ whole genome shotgun (WGS) entry which is preliminary data.</text>
</comment>
<keyword evidence="10" id="KW-1185">Reference proteome</keyword>
<feature type="domain" description="ABC transmembrane type-1" evidence="8">
    <location>
        <begin position="98"/>
        <end position="296"/>
    </location>
</feature>
<evidence type="ECO:0000256" key="1">
    <source>
        <dbReference type="ARBA" id="ARBA00004651"/>
    </source>
</evidence>
<dbReference type="Pfam" id="PF00528">
    <property type="entry name" value="BPD_transp_1"/>
    <property type="match status" value="1"/>
</dbReference>
<evidence type="ECO:0000313" key="10">
    <source>
        <dbReference type="Proteomes" id="UP001501116"/>
    </source>
</evidence>
<evidence type="ECO:0000313" key="9">
    <source>
        <dbReference type="EMBL" id="GAA1957341.1"/>
    </source>
</evidence>
<dbReference type="Gene3D" id="1.10.3720.10">
    <property type="entry name" value="MetI-like"/>
    <property type="match status" value="1"/>
</dbReference>
<dbReference type="PANTHER" id="PTHR43163">
    <property type="entry name" value="DIPEPTIDE TRANSPORT SYSTEM PERMEASE PROTEIN DPPB-RELATED"/>
    <property type="match status" value="1"/>
</dbReference>
<evidence type="ECO:0000259" key="8">
    <source>
        <dbReference type="PROSITE" id="PS50928"/>
    </source>
</evidence>
<reference evidence="10" key="1">
    <citation type="journal article" date="2019" name="Int. J. Syst. Evol. Microbiol.">
        <title>The Global Catalogue of Microorganisms (GCM) 10K type strain sequencing project: providing services to taxonomists for standard genome sequencing and annotation.</title>
        <authorList>
            <consortium name="The Broad Institute Genomics Platform"/>
            <consortium name="The Broad Institute Genome Sequencing Center for Infectious Disease"/>
            <person name="Wu L."/>
            <person name="Ma J."/>
        </authorList>
    </citation>
    <scope>NUCLEOTIDE SEQUENCE [LARGE SCALE GENOMIC DNA]</scope>
    <source>
        <strain evidence="10">JCM 14545</strain>
    </source>
</reference>
<feature type="transmembrane region" description="Helical" evidence="7">
    <location>
        <begin position="167"/>
        <end position="188"/>
    </location>
</feature>
<comment type="similarity">
    <text evidence="7">Belongs to the binding-protein-dependent transport system permease family.</text>
</comment>
<dbReference type="SUPFAM" id="SSF161098">
    <property type="entry name" value="MetI-like"/>
    <property type="match status" value="1"/>
</dbReference>
<dbReference type="EMBL" id="BAAANN010000010">
    <property type="protein sequence ID" value="GAA1957341.1"/>
    <property type="molecule type" value="Genomic_DNA"/>
</dbReference>
<feature type="transmembrane region" description="Helical" evidence="7">
    <location>
        <begin position="102"/>
        <end position="125"/>
    </location>
</feature>
<gene>
    <name evidence="9" type="ORF">GCM10009754_29310</name>
</gene>
<dbReference type="InterPro" id="IPR000515">
    <property type="entry name" value="MetI-like"/>
</dbReference>
<evidence type="ECO:0000256" key="2">
    <source>
        <dbReference type="ARBA" id="ARBA00022448"/>
    </source>
</evidence>
<name>A0ABP5C700_9PSEU</name>
<dbReference type="CDD" id="cd06261">
    <property type="entry name" value="TM_PBP2"/>
    <property type="match status" value="1"/>
</dbReference>